<keyword evidence="3" id="KW-0949">S-adenosyl-L-methionine</keyword>
<dbReference type="NCBIfam" id="NF040568">
    <property type="entry name" value="SCO2525_fam"/>
    <property type="match status" value="1"/>
</dbReference>
<dbReference type="Proteomes" id="UP001501822">
    <property type="component" value="Unassembled WGS sequence"/>
</dbReference>
<evidence type="ECO:0000256" key="3">
    <source>
        <dbReference type="ARBA" id="ARBA00022691"/>
    </source>
</evidence>
<reference evidence="4 5" key="1">
    <citation type="journal article" date="2019" name="Int. J. Syst. Evol. Microbiol.">
        <title>The Global Catalogue of Microorganisms (GCM) 10K type strain sequencing project: providing services to taxonomists for standard genome sequencing and annotation.</title>
        <authorList>
            <consortium name="The Broad Institute Genomics Platform"/>
            <consortium name="The Broad Institute Genome Sequencing Center for Infectious Disease"/>
            <person name="Wu L."/>
            <person name="Ma J."/>
        </authorList>
    </citation>
    <scope>NUCLEOTIDE SEQUENCE [LARGE SCALE GENOMIC DNA]</scope>
    <source>
        <strain evidence="4 5">JCM 3146</strain>
    </source>
</reference>
<dbReference type="PROSITE" id="PS51681">
    <property type="entry name" value="SAM_MT_NNMT_PNMT_TEMT"/>
    <property type="match status" value="1"/>
</dbReference>
<keyword evidence="1 4" id="KW-0489">Methyltransferase</keyword>
<dbReference type="InterPro" id="IPR029063">
    <property type="entry name" value="SAM-dependent_MTases_sf"/>
</dbReference>
<keyword evidence="2" id="KW-0808">Transferase</keyword>
<dbReference type="EMBL" id="BAAABM010000053">
    <property type="protein sequence ID" value="GAA0360039.1"/>
    <property type="molecule type" value="Genomic_DNA"/>
</dbReference>
<dbReference type="Gene3D" id="3.40.50.150">
    <property type="entry name" value="Vaccinia Virus protein VP39"/>
    <property type="match status" value="1"/>
</dbReference>
<dbReference type="PANTHER" id="PTHR10867">
    <property type="entry name" value="NNMT/PNMT/TEMT FAMILY MEMBER"/>
    <property type="match status" value="1"/>
</dbReference>
<evidence type="ECO:0000256" key="2">
    <source>
        <dbReference type="ARBA" id="ARBA00022679"/>
    </source>
</evidence>
<dbReference type="GO" id="GO:0008168">
    <property type="term" value="F:methyltransferase activity"/>
    <property type="evidence" value="ECO:0007669"/>
    <property type="project" value="UniProtKB-KW"/>
</dbReference>
<evidence type="ECO:0000313" key="4">
    <source>
        <dbReference type="EMBL" id="GAA0360039.1"/>
    </source>
</evidence>
<evidence type="ECO:0000313" key="5">
    <source>
        <dbReference type="Proteomes" id="UP001501822"/>
    </source>
</evidence>
<dbReference type="Pfam" id="PF01234">
    <property type="entry name" value="NNMT_PNMT_TEMT"/>
    <property type="match status" value="1"/>
</dbReference>
<proteinExistence type="predicted"/>
<dbReference type="GO" id="GO:0032259">
    <property type="term" value="P:methylation"/>
    <property type="evidence" value="ECO:0007669"/>
    <property type="project" value="UniProtKB-KW"/>
</dbReference>
<protein>
    <submittedName>
        <fullName evidence="4">SCO2525 family SAM-dependent methyltransferase</fullName>
    </submittedName>
</protein>
<dbReference type="SUPFAM" id="SSF53335">
    <property type="entry name" value="S-adenosyl-L-methionine-dependent methyltransferases"/>
    <property type="match status" value="1"/>
</dbReference>
<organism evidence="4 5">
    <name type="scientific">Actinoallomurus spadix</name>
    <dbReference type="NCBI Taxonomy" id="79912"/>
    <lineage>
        <taxon>Bacteria</taxon>
        <taxon>Bacillati</taxon>
        <taxon>Actinomycetota</taxon>
        <taxon>Actinomycetes</taxon>
        <taxon>Streptosporangiales</taxon>
        <taxon>Thermomonosporaceae</taxon>
        <taxon>Actinoallomurus</taxon>
    </lineage>
</organism>
<sequence length="211" mass="23395">MVRDFFSVSGVRAAEGIDVGSGPNLYPALAMLPLCETVTLYEYSDSNIEWLHGQKEHYSRPWDAFWDVLAGDPLYEAVPDPRDELRRRARIVQGSVFELPEARWDIGTMFFVAESLSSDKDEFRAALDSFLRCLKPGAPFAAAFMENSTGYAVGDTAFPAVAIETKDVAQCLGSAASSIHIDRIAMDDKPLREGYSGMILAWGRIMERGKD</sequence>
<evidence type="ECO:0000256" key="1">
    <source>
        <dbReference type="ARBA" id="ARBA00022603"/>
    </source>
</evidence>
<dbReference type="InterPro" id="IPR000940">
    <property type="entry name" value="NNMT_TEMT_trans"/>
</dbReference>
<name>A0ABN0XBF3_9ACTN</name>
<accession>A0ABN0XBF3</accession>
<keyword evidence="5" id="KW-1185">Reference proteome</keyword>
<gene>
    <name evidence="4" type="ORF">GCM10010151_57320</name>
</gene>
<comment type="caution">
    <text evidence="4">The sequence shown here is derived from an EMBL/GenBank/DDBJ whole genome shotgun (WGS) entry which is preliminary data.</text>
</comment>
<dbReference type="PANTHER" id="PTHR10867:SF17">
    <property type="entry name" value="NICOTINAMIDE N-METHYLTRANSFERASE"/>
    <property type="match status" value="1"/>
</dbReference>